<evidence type="ECO:0000256" key="5">
    <source>
        <dbReference type="ARBA" id="ARBA00012773"/>
    </source>
</evidence>
<keyword evidence="8 12" id="KW-0067">ATP-binding</keyword>
<keyword evidence="10 12" id="KW-0411">Iron-sulfur</keyword>
<keyword evidence="14" id="KW-1185">Reference proteome</keyword>
<dbReference type="InterPro" id="IPR000392">
    <property type="entry name" value="NifH/frxC"/>
</dbReference>
<dbReference type="PROSITE" id="PS00746">
    <property type="entry name" value="NIFH_FRXC_1"/>
    <property type="match status" value="1"/>
</dbReference>
<evidence type="ECO:0000256" key="7">
    <source>
        <dbReference type="ARBA" id="ARBA00022741"/>
    </source>
</evidence>
<gene>
    <name evidence="13" type="ORF">SAMN05216245_101370</name>
</gene>
<dbReference type="EMBL" id="FONL01000001">
    <property type="protein sequence ID" value="SFE09426.1"/>
    <property type="molecule type" value="Genomic_DNA"/>
</dbReference>
<comment type="catalytic activity">
    <reaction evidence="11">
        <text>N2 + 8 reduced [2Fe-2S]-[ferredoxin] + 16 ATP + 16 H2O = H2 + 8 oxidized [2Fe-2S]-[ferredoxin] + 2 NH4(+) + 16 ADP + 16 phosphate + 6 H(+)</text>
        <dbReference type="Rhea" id="RHEA:21448"/>
        <dbReference type="Rhea" id="RHEA-COMP:10000"/>
        <dbReference type="Rhea" id="RHEA-COMP:10001"/>
        <dbReference type="ChEBI" id="CHEBI:15377"/>
        <dbReference type="ChEBI" id="CHEBI:15378"/>
        <dbReference type="ChEBI" id="CHEBI:17997"/>
        <dbReference type="ChEBI" id="CHEBI:18276"/>
        <dbReference type="ChEBI" id="CHEBI:28938"/>
        <dbReference type="ChEBI" id="CHEBI:30616"/>
        <dbReference type="ChEBI" id="CHEBI:33737"/>
        <dbReference type="ChEBI" id="CHEBI:33738"/>
        <dbReference type="ChEBI" id="CHEBI:43474"/>
        <dbReference type="ChEBI" id="CHEBI:456216"/>
        <dbReference type="EC" id="1.18.6.1"/>
    </reaction>
</comment>
<keyword evidence="9 12" id="KW-0408">Iron</keyword>
<evidence type="ECO:0000256" key="8">
    <source>
        <dbReference type="ARBA" id="ARBA00022840"/>
    </source>
</evidence>
<evidence type="ECO:0000313" key="13">
    <source>
        <dbReference type="EMBL" id="SFE09426.1"/>
    </source>
</evidence>
<evidence type="ECO:0000256" key="6">
    <source>
        <dbReference type="ARBA" id="ARBA00022723"/>
    </source>
</evidence>
<protein>
    <recommendedName>
        <fullName evidence="5">nitrogenase</fullName>
        <ecNumber evidence="5">1.18.6.1</ecNumber>
    </recommendedName>
</protein>
<sequence length="273" mass="29641">MLKIAFYGKGGIGKSTTASNVSAALSEMGVKVCQIGCDPKNDSTRLVLGKICKGTVLDAVRNSDDGSVTLEEIVHYGYNHIKCIEAGGPEPGVGCAGRGIIVALERLNALHANEDDELILYDVLGDVVCGGFAVPIREGYADVIYIITSGEMMSLYAANNIAKGIKRFAQRGKVRLGGLIGNSRNTPKEKELLEAFAKKLNTKLVAFIPRNQIVQKAEIQRQTVIQYAPDSHQAQVYRELAKCVLDNKELTIPTTMTFEELEAFMAEMGIEDK</sequence>
<dbReference type="GO" id="GO:0051539">
    <property type="term" value="F:4 iron, 4 sulfur cluster binding"/>
    <property type="evidence" value="ECO:0007669"/>
    <property type="project" value="UniProtKB-KW"/>
</dbReference>
<comment type="function">
    <text evidence="2">The key enzymatic reactions in nitrogen fixation are catalyzed by the nitrogenase complex, which has 2 components: the iron protein and the molybdenum-iron protein.</text>
</comment>
<dbReference type="PANTHER" id="PTHR42864">
    <property type="entry name" value="LIGHT-INDEPENDENT PROTOCHLOROPHYLLIDE REDUCTASE IRON-SULFUR ATP-BINDING PROTEIN"/>
    <property type="match status" value="1"/>
</dbReference>
<dbReference type="Pfam" id="PF00142">
    <property type="entry name" value="Fer4_NifH"/>
    <property type="match status" value="1"/>
</dbReference>
<dbReference type="GO" id="GO:0046872">
    <property type="term" value="F:metal ion binding"/>
    <property type="evidence" value="ECO:0007669"/>
    <property type="project" value="UniProtKB-KW"/>
</dbReference>
<dbReference type="AlphaFoldDB" id="A0A1I1XQ17"/>
<dbReference type="OrthoDB" id="9778641at2"/>
<keyword evidence="6 12" id="KW-0479">Metal-binding</keyword>
<evidence type="ECO:0000256" key="11">
    <source>
        <dbReference type="ARBA" id="ARBA00047967"/>
    </source>
</evidence>
<dbReference type="PIRSF" id="PIRSF000363">
    <property type="entry name" value="Nitrogenase_iron"/>
    <property type="match status" value="1"/>
</dbReference>
<evidence type="ECO:0000256" key="4">
    <source>
        <dbReference type="ARBA" id="ARBA00011738"/>
    </source>
</evidence>
<dbReference type="Proteomes" id="UP000198896">
    <property type="component" value="Unassembled WGS sequence"/>
</dbReference>
<dbReference type="CDD" id="cd02040">
    <property type="entry name" value="NifH"/>
    <property type="match status" value="1"/>
</dbReference>
<organism evidence="13 14">
    <name type="scientific">Succiniclasticum ruminis DSM 9236</name>
    <dbReference type="NCBI Taxonomy" id="1123323"/>
    <lineage>
        <taxon>Bacteria</taxon>
        <taxon>Bacillati</taxon>
        <taxon>Bacillota</taxon>
        <taxon>Negativicutes</taxon>
        <taxon>Acidaminococcales</taxon>
        <taxon>Acidaminococcaceae</taxon>
        <taxon>Succiniclasticum</taxon>
    </lineage>
</organism>
<evidence type="ECO:0000256" key="9">
    <source>
        <dbReference type="ARBA" id="ARBA00023004"/>
    </source>
</evidence>
<dbReference type="SUPFAM" id="SSF52540">
    <property type="entry name" value="P-loop containing nucleoside triphosphate hydrolases"/>
    <property type="match status" value="1"/>
</dbReference>
<evidence type="ECO:0000256" key="3">
    <source>
        <dbReference type="ARBA" id="ARBA00005504"/>
    </source>
</evidence>
<dbReference type="PANTHER" id="PTHR42864:SF2">
    <property type="entry name" value="LIGHT-INDEPENDENT PROTOCHLOROPHYLLIDE REDUCTASE IRON-SULFUR ATP-BINDING PROTEIN"/>
    <property type="match status" value="1"/>
</dbReference>
<proteinExistence type="inferred from homology"/>
<dbReference type="InterPro" id="IPR030655">
    <property type="entry name" value="NifH/chlL_CS"/>
</dbReference>
<dbReference type="RefSeq" id="WP_093912542.1">
    <property type="nucleotide sequence ID" value="NZ_FONL01000001.1"/>
</dbReference>
<dbReference type="PROSITE" id="PS51026">
    <property type="entry name" value="NIFH_FRXC_3"/>
    <property type="match status" value="1"/>
</dbReference>
<name>A0A1I1XQ17_9FIRM</name>
<evidence type="ECO:0000256" key="1">
    <source>
        <dbReference type="ARBA" id="ARBA00001966"/>
    </source>
</evidence>
<evidence type="ECO:0000256" key="10">
    <source>
        <dbReference type="ARBA" id="ARBA00023014"/>
    </source>
</evidence>
<comment type="subunit">
    <text evidence="4">Homodimer.</text>
</comment>
<dbReference type="PROSITE" id="PS00692">
    <property type="entry name" value="NIFH_FRXC_2"/>
    <property type="match status" value="1"/>
</dbReference>
<dbReference type="GO" id="GO:0016163">
    <property type="term" value="F:nitrogenase activity"/>
    <property type="evidence" value="ECO:0007669"/>
    <property type="project" value="UniProtKB-EC"/>
</dbReference>
<dbReference type="PRINTS" id="PR00091">
    <property type="entry name" value="NITROGNASEII"/>
</dbReference>
<comment type="similarity">
    <text evidence="3 12">Belongs to the NifH/BchL/ChlL family.</text>
</comment>
<evidence type="ECO:0000313" key="14">
    <source>
        <dbReference type="Proteomes" id="UP000198896"/>
    </source>
</evidence>
<keyword evidence="12" id="KW-0004">4Fe-4S</keyword>
<dbReference type="InterPro" id="IPR027417">
    <property type="entry name" value="P-loop_NTPase"/>
</dbReference>
<reference evidence="13 14" key="1">
    <citation type="submission" date="2016-10" db="EMBL/GenBank/DDBJ databases">
        <authorList>
            <person name="de Groot N.N."/>
        </authorList>
    </citation>
    <scope>NUCLEOTIDE SEQUENCE [LARGE SCALE GENOMIC DNA]</scope>
    <source>
        <strain evidence="13 14">DSM 9236</strain>
    </source>
</reference>
<comment type="cofactor">
    <cofactor evidence="1">
        <name>[4Fe-4S] cluster</name>
        <dbReference type="ChEBI" id="CHEBI:49883"/>
    </cofactor>
</comment>
<dbReference type="EC" id="1.18.6.1" evidence="5"/>
<dbReference type="STRING" id="1123323.SAMN05216245_101370"/>
<accession>A0A1I1XQ17</accession>
<keyword evidence="12" id="KW-0560">Oxidoreductase</keyword>
<dbReference type="Gene3D" id="3.40.50.300">
    <property type="entry name" value="P-loop containing nucleotide triphosphate hydrolases"/>
    <property type="match status" value="1"/>
</dbReference>
<evidence type="ECO:0000256" key="12">
    <source>
        <dbReference type="RuleBase" id="RU003688"/>
    </source>
</evidence>
<keyword evidence="7 12" id="KW-0547">Nucleotide-binding</keyword>
<evidence type="ECO:0000256" key="2">
    <source>
        <dbReference type="ARBA" id="ARBA00002234"/>
    </source>
</evidence>
<dbReference type="GO" id="GO:0005524">
    <property type="term" value="F:ATP binding"/>
    <property type="evidence" value="ECO:0007669"/>
    <property type="project" value="UniProtKB-KW"/>
</dbReference>